<reference evidence="1" key="1">
    <citation type="submission" date="2007-06" db="EMBL/GenBank/DDBJ databases">
        <title>Bracovirus Evolution: Comparative Genomics of Multiple Viral and Proviral Genomes.</title>
        <authorList>
            <person name="Desjardins C.A."/>
            <person name="Gundersen-Rindal D.E."/>
            <person name="Hostetler J.B."/>
            <person name="Tallon L.J."/>
            <person name="Utterback T.R."/>
            <person name="Fuester R.W."/>
            <person name="Schatz M.C."/>
            <person name="Pedroni M.J."/>
            <person name="Fadrosh D.W."/>
            <person name="Haas B.J."/>
            <person name="Toms B.S."/>
            <person name="Chen D."/>
            <person name="Nene V."/>
        </authorList>
    </citation>
    <scope>NUCLEOTIDE SEQUENCE</scope>
</reference>
<protein>
    <submittedName>
        <fullName evidence="1">Uncharacterized protein</fullName>
    </submittedName>
</protein>
<sequence length="141" mass="16011">MEPDPVEGLLKTQNKPAKLVRQPSRRSLLGISEEVPHIELLNTDRWDVVLPIGNRFIEINIVSGNPSCSELSVSDDESISLKTMATSCDPIFPGYKENTIQEIDVIIKHHHHLSSTRYHNLCFNCVTIVNLLNDWDLEIRP</sequence>
<organism evidence="1">
    <name type="scientific">Glyptapanteles flavicoxis</name>
    <dbReference type="NCBI Taxonomy" id="463051"/>
    <lineage>
        <taxon>Eukaryota</taxon>
        <taxon>Metazoa</taxon>
        <taxon>Ecdysozoa</taxon>
        <taxon>Arthropoda</taxon>
        <taxon>Hexapoda</taxon>
        <taxon>Insecta</taxon>
        <taxon>Pterygota</taxon>
        <taxon>Neoptera</taxon>
        <taxon>Endopterygota</taxon>
        <taxon>Hymenoptera</taxon>
        <taxon>Apocrita</taxon>
        <taxon>Ichneumonoidea</taxon>
        <taxon>Braconidae</taxon>
        <taxon>Microgastrinae</taxon>
        <taxon>Glyptapanteles</taxon>
    </lineage>
</organism>
<gene>
    <name evidence="1" type="ORF">GFP_L2_0200</name>
</gene>
<proteinExistence type="predicted"/>
<dbReference type="AlphaFoldDB" id="B7S8M1"/>
<name>B7S8M1_9HYME</name>
<accession>B7S8M1</accession>
<evidence type="ECO:0000313" key="1">
    <source>
        <dbReference type="EMBL" id="ACE75246.1"/>
    </source>
</evidence>
<dbReference type="EMBL" id="EF710648">
    <property type="protein sequence ID" value="ACE75246.1"/>
    <property type="molecule type" value="Genomic_DNA"/>
</dbReference>